<dbReference type="Proteomes" id="UP000286680">
    <property type="component" value="Unassembled WGS sequence"/>
</dbReference>
<evidence type="ECO:0000256" key="1">
    <source>
        <dbReference type="SAM" id="SignalP"/>
    </source>
</evidence>
<evidence type="ECO:0000259" key="2">
    <source>
        <dbReference type="Pfam" id="PF07995"/>
    </source>
</evidence>
<dbReference type="Gene3D" id="2.120.10.30">
    <property type="entry name" value="TolB, C-terminal domain"/>
    <property type="match status" value="1"/>
</dbReference>
<dbReference type="Pfam" id="PF07995">
    <property type="entry name" value="GSDH"/>
    <property type="match status" value="1"/>
</dbReference>
<keyword evidence="4" id="KW-1185">Reference proteome</keyword>
<dbReference type="AlphaFoldDB" id="A0AA94EIA4"/>
<evidence type="ECO:0000313" key="4">
    <source>
        <dbReference type="Proteomes" id="UP000286680"/>
    </source>
</evidence>
<feature type="domain" description="Glucose/Sorbosone dehydrogenase" evidence="2">
    <location>
        <begin position="41"/>
        <end position="372"/>
    </location>
</feature>
<dbReference type="PANTHER" id="PTHR19328">
    <property type="entry name" value="HEDGEHOG-INTERACTING PROTEIN"/>
    <property type="match status" value="1"/>
</dbReference>
<organism evidence="3 4">
    <name type="scientific">Idiomarina aquatica</name>
    <dbReference type="NCBI Taxonomy" id="1327752"/>
    <lineage>
        <taxon>Bacteria</taxon>
        <taxon>Pseudomonadati</taxon>
        <taxon>Pseudomonadota</taxon>
        <taxon>Gammaproteobacteria</taxon>
        <taxon>Alteromonadales</taxon>
        <taxon>Idiomarinaceae</taxon>
        <taxon>Idiomarina</taxon>
    </lineage>
</organism>
<name>A0AA94EIA4_9GAMM</name>
<dbReference type="InterPro" id="IPR011042">
    <property type="entry name" value="6-blade_b-propeller_TolB-like"/>
</dbReference>
<sequence length="378" mass="41762">MQTSKLALVVAVSLGLSATVAADEYTTERHTVEMTTLTENLSHPWGMTFLPDGSMLVTERDGILNHISADGSERTKIKGTPEVVARSQGGLLDVNIDPDFSNNGWVYISYSEPNQSGGEGNSTAVMRGKLDGDQWVDGEVIFRQAPKYESGAHFGSRLVFSPEGHLFITLGDRYSRMEDAQTLDNHHGKIVRIWPDGSVPEDNPFVGDDDALDEIWSYGHRNVQGAAIHPDTGELWTIEHGPQGGDEVNIPKAGKNYGWPTITYGEDYGGGEIGIGTHKEGMEQPYYYWLPSIATAGSIFYTGDQFKHWQGDLLVTALRGQMIARLDLEEGRMIHEERLFDGDIDFRIRDIEQGPDGMLYILSDEDNGRLIKLSPAAD</sequence>
<dbReference type="InterPro" id="IPR011041">
    <property type="entry name" value="Quinoprot_gluc/sorb_DH_b-prop"/>
</dbReference>
<proteinExistence type="predicted"/>
<evidence type="ECO:0000313" key="3">
    <source>
        <dbReference type="EMBL" id="RUO45703.1"/>
    </source>
</evidence>
<feature type="signal peptide" evidence="1">
    <location>
        <begin position="1"/>
        <end position="22"/>
    </location>
</feature>
<gene>
    <name evidence="3" type="ORF">CWE23_06875</name>
</gene>
<feature type="chain" id="PRO_5041720147" evidence="1">
    <location>
        <begin position="23"/>
        <end position="378"/>
    </location>
</feature>
<protein>
    <submittedName>
        <fullName evidence="3">Oxidoreductase</fullName>
    </submittedName>
</protein>
<reference evidence="4" key="1">
    <citation type="journal article" date="2018" name="Front. Microbiol.">
        <title>Genome-Based Analysis Reveals the Taxonomy and Diversity of the Family Idiomarinaceae.</title>
        <authorList>
            <person name="Liu Y."/>
            <person name="Lai Q."/>
            <person name="Shao Z."/>
        </authorList>
    </citation>
    <scope>NUCLEOTIDE SEQUENCE [LARGE SCALE GENOMIC DNA]</scope>
    <source>
        <strain evidence="4">SN-14</strain>
    </source>
</reference>
<dbReference type="InterPro" id="IPR012938">
    <property type="entry name" value="Glc/Sorbosone_DH"/>
</dbReference>
<comment type="caution">
    <text evidence="3">The sequence shown here is derived from an EMBL/GenBank/DDBJ whole genome shotgun (WGS) entry which is preliminary data.</text>
</comment>
<dbReference type="EMBL" id="PIPS01000001">
    <property type="protein sequence ID" value="RUO45703.1"/>
    <property type="molecule type" value="Genomic_DNA"/>
</dbReference>
<dbReference type="RefSeq" id="WP_126819815.1">
    <property type="nucleotide sequence ID" value="NZ_PIPS01000001.1"/>
</dbReference>
<dbReference type="PANTHER" id="PTHR19328:SF75">
    <property type="entry name" value="ALDOSE SUGAR DEHYDROGENASE YLII"/>
    <property type="match status" value="1"/>
</dbReference>
<dbReference type="SUPFAM" id="SSF50952">
    <property type="entry name" value="Soluble quinoprotein glucose dehydrogenase"/>
    <property type="match status" value="1"/>
</dbReference>
<accession>A0AA94EIA4</accession>
<keyword evidence="1" id="KW-0732">Signal</keyword>